<dbReference type="AlphaFoldDB" id="A0A102JHM3"/>
<dbReference type="Proteomes" id="UP000068016">
    <property type="component" value="Unassembled WGS sequence"/>
</dbReference>
<keyword evidence="1" id="KW-0732">Signal</keyword>
<dbReference type="KEGG" id="btei:WS51_02065"/>
<reference evidence="2 5" key="2">
    <citation type="submission" date="2019-09" db="EMBL/GenBank/DDBJ databases">
        <title>Draft genome sequences of 48 bacterial type strains from the CCUG.</title>
        <authorList>
            <person name="Tunovic T."/>
            <person name="Pineiro-Iglesias B."/>
            <person name="Unosson C."/>
            <person name="Inganas E."/>
            <person name="Ohlen M."/>
            <person name="Cardew S."/>
            <person name="Jensie-Markopoulos S."/>
            <person name="Salva-Serra F."/>
            <person name="Jaen-Luchoro D."/>
            <person name="Karlsson R."/>
            <person name="Svensson-Stadler L."/>
            <person name="Chun J."/>
            <person name="Moore E."/>
        </authorList>
    </citation>
    <scope>NUCLEOTIDE SEQUENCE [LARGE SCALE GENOMIC DNA]</scope>
    <source>
        <strain evidence="2 5">CCUG 65687</strain>
    </source>
</reference>
<proteinExistence type="predicted"/>
<organism evidence="3 4">
    <name type="scientific">Burkholderia territorii</name>
    <dbReference type="NCBI Taxonomy" id="1503055"/>
    <lineage>
        <taxon>Bacteria</taxon>
        <taxon>Pseudomonadati</taxon>
        <taxon>Pseudomonadota</taxon>
        <taxon>Betaproteobacteria</taxon>
        <taxon>Burkholderiales</taxon>
        <taxon>Burkholderiaceae</taxon>
        <taxon>Burkholderia</taxon>
        <taxon>Burkholderia cepacia complex</taxon>
    </lineage>
</organism>
<dbReference type="EMBL" id="VZOL01000201">
    <property type="protein sequence ID" value="KAB0673273.1"/>
    <property type="molecule type" value="Genomic_DNA"/>
</dbReference>
<evidence type="ECO:0000256" key="1">
    <source>
        <dbReference type="SAM" id="SignalP"/>
    </source>
</evidence>
<reference evidence="3 4" key="1">
    <citation type="submission" date="2015-11" db="EMBL/GenBank/DDBJ databases">
        <title>Expanding the genomic diversity of Burkholderia species for the development of highly accurate diagnostics.</title>
        <authorList>
            <person name="Sahl J."/>
            <person name="Keim P."/>
            <person name="Wagner D."/>
        </authorList>
    </citation>
    <scope>NUCLEOTIDE SEQUENCE [LARGE SCALE GENOMIC DNA]</scope>
    <source>
        <strain evidence="3 4">MSMB793WGS</strain>
    </source>
</reference>
<feature type="signal peptide" evidence="1">
    <location>
        <begin position="1"/>
        <end position="21"/>
    </location>
</feature>
<accession>A0A102JHM3</accession>
<protein>
    <submittedName>
        <fullName evidence="3">Uncharacterized protein</fullName>
    </submittedName>
</protein>
<evidence type="ECO:0000313" key="5">
    <source>
        <dbReference type="Proteomes" id="UP000473571"/>
    </source>
</evidence>
<dbReference type="Proteomes" id="UP000473571">
    <property type="component" value="Unassembled WGS sequence"/>
</dbReference>
<name>A0A102JHM3_9BURK</name>
<evidence type="ECO:0000313" key="2">
    <source>
        <dbReference type="EMBL" id="KAB0673273.1"/>
    </source>
</evidence>
<gene>
    <name evidence="2" type="ORF">F7R13_16105</name>
    <name evidence="3" type="ORF">WT83_22580</name>
</gene>
<sequence length="168" mass="18353">MRNMMKAIVLAACLTASTVMAAGWPERALSHASEHDVGRRASERMRCEFTIVPAGEWSATFARGQCEVGNGLLTFVPVDAGGVPAPLAEQRIVLREVRTASHQSRKLKEQLQLTTRDEVIALNVLTDDGSRKSREHAIDLWTALRNEGVTPANGTRIVDAYPTAATTW</sequence>
<evidence type="ECO:0000313" key="3">
    <source>
        <dbReference type="EMBL" id="KWN09691.1"/>
    </source>
</evidence>
<dbReference type="EMBL" id="LPLZ01000064">
    <property type="protein sequence ID" value="KWN09691.1"/>
    <property type="molecule type" value="Genomic_DNA"/>
</dbReference>
<evidence type="ECO:0000313" key="4">
    <source>
        <dbReference type="Proteomes" id="UP000068016"/>
    </source>
</evidence>
<comment type="caution">
    <text evidence="3">The sequence shown here is derived from an EMBL/GenBank/DDBJ whole genome shotgun (WGS) entry which is preliminary data.</text>
</comment>
<feature type="chain" id="PRO_5041794273" evidence="1">
    <location>
        <begin position="22"/>
        <end position="168"/>
    </location>
</feature>